<dbReference type="PROSITE" id="PS00218">
    <property type="entry name" value="AMINO_ACID_PERMEASE_1"/>
    <property type="match status" value="1"/>
</dbReference>
<dbReference type="Pfam" id="PF00324">
    <property type="entry name" value="AA_permease"/>
    <property type="match status" value="1"/>
</dbReference>
<dbReference type="GeneID" id="49786078"/>
<feature type="transmembrane region" description="Helical" evidence="9">
    <location>
        <begin position="260"/>
        <end position="282"/>
    </location>
</feature>
<dbReference type="EMBL" id="CP000308">
    <property type="protein sequence ID" value="ABG13286.1"/>
    <property type="molecule type" value="Genomic_DNA"/>
</dbReference>
<dbReference type="PANTHER" id="PTHR43495">
    <property type="entry name" value="GABA PERMEASE"/>
    <property type="match status" value="1"/>
</dbReference>
<dbReference type="NCBIfam" id="NF011623">
    <property type="entry name" value="PRK15049.1"/>
    <property type="match status" value="1"/>
</dbReference>
<dbReference type="GO" id="GO:0055085">
    <property type="term" value="P:transmembrane transport"/>
    <property type="evidence" value="ECO:0007669"/>
    <property type="project" value="InterPro"/>
</dbReference>
<dbReference type="Proteomes" id="UP000001971">
    <property type="component" value="Chromosome"/>
</dbReference>
<feature type="transmembrane region" description="Helical" evidence="9">
    <location>
        <begin position="380"/>
        <end position="403"/>
    </location>
</feature>
<evidence type="ECO:0000256" key="4">
    <source>
        <dbReference type="ARBA" id="ARBA00022475"/>
    </source>
</evidence>
<dbReference type="Gene3D" id="1.20.1740.10">
    <property type="entry name" value="Amino acid/polyamine transporter I"/>
    <property type="match status" value="1"/>
</dbReference>
<evidence type="ECO:0000256" key="5">
    <source>
        <dbReference type="ARBA" id="ARBA00022692"/>
    </source>
</evidence>
<dbReference type="AlphaFoldDB" id="A0A0E1NVP8"/>
<proteinExistence type="inferred from homology"/>
<feature type="transmembrane region" description="Helical" evidence="9">
    <location>
        <begin position="174"/>
        <end position="194"/>
    </location>
</feature>
<keyword evidence="3" id="KW-0813">Transport</keyword>
<comment type="subcellular location">
    <subcellularLocation>
        <location evidence="1">Cell inner membrane</location>
        <topology evidence="1">Multi-pass membrane protein</topology>
    </subcellularLocation>
</comment>
<evidence type="ECO:0000256" key="7">
    <source>
        <dbReference type="ARBA" id="ARBA00022989"/>
    </source>
</evidence>
<feature type="transmembrane region" description="Helical" evidence="9">
    <location>
        <begin position="62"/>
        <end position="86"/>
    </location>
</feature>
<organism evidence="11 12">
    <name type="scientific">Yersinia pestis bv. Antiqua (strain Antiqua)</name>
    <dbReference type="NCBI Taxonomy" id="360102"/>
    <lineage>
        <taxon>Bacteria</taxon>
        <taxon>Pseudomonadati</taxon>
        <taxon>Pseudomonadota</taxon>
        <taxon>Gammaproteobacteria</taxon>
        <taxon>Enterobacterales</taxon>
        <taxon>Yersiniaceae</taxon>
        <taxon>Yersinia</taxon>
    </lineage>
</organism>
<comment type="similarity">
    <text evidence="2">Belongs to the amino acid-polyamine-organocation (APC) superfamily. Amino acid transporter (AAT) (TC 2.A.3.1) family.</text>
</comment>
<gene>
    <name evidence="11" type="ordered locus">YPA_1319</name>
</gene>
<evidence type="ECO:0000256" key="1">
    <source>
        <dbReference type="ARBA" id="ARBA00004429"/>
    </source>
</evidence>
<dbReference type="PATRIC" id="fig|360102.15.peg.4420"/>
<reference evidence="11 12" key="1">
    <citation type="journal article" date="2006" name="J. Bacteriol.">
        <title>Complete genome sequence of Yersinia pestis strains Antiqua and Nepal516: evidence of gene reduction in an emerging pathogen.</title>
        <authorList>
            <person name="Chain P.S."/>
            <person name="Hu P."/>
            <person name="Malfatti S.A."/>
            <person name="Radnedge L."/>
            <person name="Larimer F."/>
            <person name="Vergez L.M."/>
            <person name="Worsham P."/>
            <person name="Chu M.C."/>
            <person name="Andersen G.L."/>
        </authorList>
    </citation>
    <scope>NUCLEOTIDE SEQUENCE [LARGE SCALE GENOMIC DNA]</scope>
    <source>
        <strain evidence="11 12">Antiqua</strain>
    </source>
</reference>
<feature type="transmembrane region" description="Helical" evidence="9">
    <location>
        <begin position="448"/>
        <end position="468"/>
    </location>
</feature>
<sequence>MMSGKHSAETHHAAKKRWLDSHDTGYHKSMGLRHIQMIAIGGSIGTGLFLGTGARLQMAGPALALVYLVCGIFSFFILRALGELVLHRPTSGSFVSYAREFLGEKASYVAGWMYFLNWAMTGIVDITAVALYMHYWGTFSDVPQWLFALGALSIVATMNMIGVRWFAEMEFWFALIKVAAIALFLIVGVIFLGTGQSVAGHTTGIHLITDNGGFFPHGLLPALIMVQGVIFAFAGIELIGTAAGECKDPEKMLPKAINSVIWRIGLFYVGSVVLLVCLLPWHAYQAGQSPFVTFFSNLGVPYIGTIMNIVVLSAALSSLNSGLYSTGRILRSLSMGGSAPKFMSKMSPQSVPYAGILVTVGIYVLGVLLNYLVPSQVFEIVLNIASLGIISSWAFIIICQMKLRQAIKRGMAKPVSFKMPGAPVTSWLTLIFLAGVLVMMAFDYPNGTWTIASIPVLTLLLIAGWFSLRKRANEVAAAPIDVWSQEILFEEPDAQNVSPKELYEQKSVG</sequence>
<feature type="transmembrane region" description="Helical" evidence="9">
    <location>
        <begin position="424"/>
        <end position="442"/>
    </location>
</feature>
<dbReference type="HOGENOM" id="CLU_007946_9_0_6"/>
<dbReference type="KEGG" id="ypa:YPA_1319"/>
<dbReference type="FunFam" id="1.20.1740.10:FF:000001">
    <property type="entry name" value="Amino acid permease"/>
    <property type="match status" value="1"/>
</dbReference>
<evidence type="ECO:0000313" key="11">
    <source>
        <dbReference type="EMBL" id="ABG13286.1"/>
    </source>
</evidence>
<feature type="transmembrane region" description="Helical" evidence="9">
    <location>
        <begin position="302"/>
        <end position="325"/>
    </location>
</feature>
<name>A0A0E1NVP8_YERPA</name>
<keyword evidence="6" id="KW-0029">Amino-acid transport</keyword>
<keyword evidence="5 9" id="KW-0812">Transmembrane</keyword>
<keyword evidence="8 9" id="KW-0472">Membrane</keyword>
<dbReference type="InterPro" id="IPR004841">
    <property type="entry name" value="AA-permease/SLC12A_dom"/>
</dbReference>
<feature type="transmembrane region" description="Helical" evidence="9">
    <location>
        <begin position="37"/>
        <end position="56"/>
    </location>
</feature>
<dbReference type="InterPro" id="IPR004840">
    <property type="entry name" value="Amino_acid_permease_CS"/>
</dbReference>
<dbReference type="GO" id="GO:0005886">
    <property type="term" value="C:plasma membrane"/>
    <property type="evidence" value="ECO:0007669"/>
    <property type="project" value="UniProtKB-SubCell"/>
</dbReference>
<feature type="transmembrane region" description="Helical" evidence="9">
    <location>
        <begin position="214"/>
        <end position="239"/>
    </location>
</feature>
<evidence type="ECO:0000313" key="12">
    <source>
        <dbReference type="Proteomes" id="UP000001971"/>
    </source>
</evidence>
<keyword evidence="4" id="KW-1003">Cell membrane</keyword>
<evidence type="ECO:0000256" key="3">
    <source>
        <dbReference type="ARBA" id="ARBA00022448"/>
    </source>
</evidence>
<evidence type="ECO:0000256" key="9">
    <source>
        <dbReference type="SAM" id="Phobius"/>
    </source>
</evidence>
<feature type="domain" description="Amino acid permease/ SLC12A" evidence="10">
    <location>
        <begin position="34"/>
        <end position="474"/>
    </location>
</feature>
<feature type="transmembrane region" description="Helical" evidence="9">
    <location>
        <begin position="107"/>
        <end position="133"/>
    </location>
</feature>
<dbReference type="RefSeq" id="WP_002212059.1">
    <property type="nucleotide sequence ID" value="NC_008150.1"/>
</dbReference>
<dbReference type="PANTHER" id="PTHR43495:SF1">
    <property type="entry name" value="L-ASPARAGINE PERMEASE"/>
    <property type="match status" value="1"/>
</dbReference>
<accession>A0A0E1NVP8</accession>
<evidence type="ECO:0000256" key="8">
    <source>
        <dbReference type="ARBA" id="ARBA00023136"/>
    </source>
</evidence>
<protein>
    <submittedName>
        <fullName evidence="11">L-asparagine permease</fullName>
    </submittedName>
</protein>
<dbReference type="GO" id="GO:0006865">
    <property type="term" value="P:amino acid transport"/>
    <property type="evidence" value="ECO:0007669"/>
    <property type="project" value="UniProtKB-KW"/>
</dbReference>
<evidence type="ECO:0000256" key="6">
    <source>
        <dbReference type="ARBA" id="ARBA00022970"/>
    </source>
</evidence>
<feature type="transmembrane region" description="Helical" evidence="9">
    <location>
        <begin position="351"/>
        <end position="374"/>
    </location>
</feature>
<keyword evidence="7 9" id="KW-1133">Transmembrane helix</keyword>
<evidence type="ECO:0000259" key="10">
    <source>
        <dbReference type="Pfam" id="PF00324"/>
    </source>
</evidence>
<evidence type="ECO:0000256" key="2">
    <source>
        <dbReference type="ARBA" id="ARBA00008583"/>
    </source>
</evidence>
<feature type="transmembrane region" description="Helical" evidence="9">
    <location>
        <begin position="145"/>
        <end position="167"/>
    </location>
</feature>
<dbReference type="PIRSF" id="PIRSF006060">
    <property type="entry name" value="AA_transporter"/>
    <property type="match status" value="1"/>
</dbReference>